<dbReference type="Pfam" id="PF25876">
    <property type="entry name" value="HH_MFP_RND"/>
    <property type="match status" value="1"/>
</dbReference>
<dbReference type="InterPro" id="IPR058625">
    <property type="entry name" value="MdtA-like_BSH"/>
</dbReference>
<name>C6XSB8_PEDHD</name>
<dbReference type="GO" id="GO:0022857">
    <property type="term" value="F:transmembrane transporter activity"/>
    <property type="evidence" value="ECO:0007669"/>
    <property type="project" value="InterPro"/>
</dbReference>
<dbReference type="PANTHER" id="PTHR30158">
    <property type="entry name" value="ACRA/E-RELATED COMPONENT OF DRUG EFFLUX TRANSPORTER"/>
    <property type="match status" value="1"/>
</dbReference>
<dbReference type="AlphaFoldDB" id="C6XSB8"/>
<dbReference type="PANTHER" id="PTHR30158:SF23">
    <property type="entry name" value="MULTIDRUG RESISTANCE PROTEIN MEXA"/>
    <property type="match status" value="1"/>
</dbReference>
<dbReference type="SUPFAM" id="SSF111369">
    <property type="entry name" value="HlyD-like secretion proteins"/>
    <property type="match status" value="1"/>
</dbReference>
<evidence type="ECO:0000259" key="6">
    <source>
        <dbReference type="Pfam" id="PF25944"/>
    </source>
</evidence>
<dbReference type="InterPro" id="IPR058626">
    <property type="entry name" value="MdtA-like_b-barrel"/>
</dbReference>
<evidence type="ECO:0000313" key="9">
    <source>
        <dbReference type="Proteomes" id="UP000000852"/>
    </source>
</evidence>
<keyword evidence="9" id="KW-1185">Reference proteome</keyword>
<dbReference type="EMBL" id="CP001681">
    <property type="protein sequence ID" value="ACU03463.1"/>
    <property type="molecule type" value="Genomic_DNA"/>
</dbReference>
<dbReference type="Gene3D" id="2.40.50.100">
    <property type="match status" value="1"/>
</dbReference>
<evidence type="ECO:0000256" key="3">
    <source>
        <dbReference type="SAM" id="Coils"/>
    </source>
</evidence>
<dbReference type="STRING" id="485917.Phep_1247"/>
<comment type="similarity">
    <text evidence="2">Belongs to the membrane fusion protein (MFP) (TC 8.A.1) family.</text>
</comment>
<feature type="domain" description="Multidrug resistance protein MdtA-like alpha-helical hairpin" evidence="4">
    <location>
        <begin position="110"/>
        <end position="177"/>
    </location>
</feature>
<feature type="coiled-coil region" evidence="3">
    <location>
        <begin position="101"/>
        <end position="128"/>
    </location>
</feature>
<evidence type="ECO:0000256" key="2">
    <source>
        <dbReference type="ARBA" id="ARBA00009477"/>
    </source>
</evidence>
<evidence type="ECO:0000259" key="5">
    <source>
        <dbReference type="Pfam" id="PF25917"/>
    </source>
</evidence>
<protein>
    <submittedName>
        <fullName evidence="8">Efflux transporter, RND family, MFP subunit</fullName>
    </submittedName>
</protein>
<feature type="domain" description="Multidrug resistance protein MdtA-like beta-barrel" evidence="6">
    <location>
        <begin position="239"/>
        <end position="303"/>
    </location>
</feature>
<evidence type="ECO:0000259" key="4">
    <source>
        <dbReference type="Pfam" id="PF25876"/>
    </source>
</evidence>
<accession>C6XSB8</accession>
<dbReference type="KEGG" id="phe:Phep_1247"/>
<dbReference type="NCBIfam" id="TIGR01730">
    <property type="entry name" value="RND_mfp"/>
    <property type="match status" value="1"/>
</dbReference>
<dbReference type="InterPro" id="IPR058627">
    <property type="entry name" value="MdtA-like_C"/>
</dbReference>
<dbReference type="InterPro" id="IPR058624">
    <property type="entry name" value="MdtA-like_HH"/>
</dbReference>
<dbReference type="GO" id="GO:0005886">
    <property type="term" value="C:plasma membrane"/>
    <property type="evidence" value="ECO:0007669"/>
    <property type="project" value="TreeGrafter"/>
</dbReference>
<dbReference type="Pfam" id="PF25917">
    <property type="entry name" value="BSH_RND"/>
    <property type="match status" value="1"/>
</dbReference>
<dbReference type="eggNOG" id="COG0845">
    <property type="taxonomic scope" value="Bacteria"/>
</dbReference>
<dbReference type="Pfam" id="PF25944">
    <property type="entry name" value="Beta-barrel_RND"/>
    <property type="match status" value="1"/>
</dbReference>
<sequence length="389" mass="42181">MHKTNTINMKATIQLPLFITLLFLIQSCGPEQQTAQQESIQEYPVTTIVKGETIINTEYPATIEGQQNIEIRSKVDGFVAQIFVDEGAAVKKGQLLFRINAPQYEQEVRTASAAIKNAEAEVNTAKMQVEKTLPLVREGIVSEYELKLANFNLHAKEAALLQARAGLANARTNLGYTAISSPADGVVGSIPYKTGSLVSSTSVQPLTTVSNIAHVFAYFSFNEKQFLDFTDSFTGKNMREKLKHFPAVTLLLANGAEYKEKGRMESIGGLINTETGAVNLRAGFPNPEGIIRSGASATIRIPLQVKDALLIPAKATYEMQEKLMAVTVNKDGTVKVTEIEVMDSPAGEFYVVKKGLNAGDHVVIEGKGGLKDGTKIKPVFASKLSTAKK</sequence>
<comment type="subcellular location">
    <subcellularLocation>
        <location evidence="1">Cell envelope</location>
    </subcellularLocation>
</comment>
<dbReference type="PROSITE" id="PS51257">
    <property type="entry name" value="PROKAR_LIPOPROTEIN"/>
    <property type="match status" value="1"/>
</dbReference>
<dbReference type="InterPro" id="IPR006143">
    <property type="entry name" value="RND_pump_MFP"/>
</dbReference>
<feature type="domain" description="Multidrug resistance protein MdtA-like C-terminal permuted SH3" evidence="7">
    <location>
        <begin position="307"/>
        <end position="366"/>
    </location>
</feature>
<dbReference type="Pfam" id="PF25967">
    <property type="entry name" value="RND-MFP_C"/>
    <property type="match status" value="1"/>
</dbReference>
<keyword evidence="3" id="KW-0175">Coiled coil</keyword>
<dbReference type="Gene3D" id="2.40.30.170">
    <property type="match status" value="1"/>
</dbReference>
<reference evidence="8 9" key="1">
    <citation type="journal article" date="2009" name="Stand. Genomic Sci.">
        <title>Complete genome sequence of Pedobacter heparinus type strain (HIM 762-3).</title>
        <authorList>
            <person name="Han C."/>
            <person name="Spring S."/>
            <person name="Lapidus A."/>
            <person name="Del Rio T.G."/>
            <person name="Tice H."/>
            <person name="Copeland A."/>
            <person name="Cheng J.F."/>
            <person name="Lucas S."/>
            <person name="Chen F."/>
            <person name="Nolan M."/>
            <person name="Bruce D."/>
            <person name="Goodwin L."/>
            <person name="Pitluck S."/>
            <person name="Ivanova N."/>
            <person name="Mavromatis K."/>
            <person name="Mikhailova N."/>
            <person name="Pati A."/>
            <person name="Chen A."/>
            <person name="Palaniappan K."/>
            <person name="Land M."/>
            <person name="Hauser L."/>
            <person name="Chang Y.J."/>
            <person name="Jeffries C.C."/>
            <person name="Saunders E."/>
            <person name="Chertkov O."/>
            <person name="Brettin T."/>
            <person name="Goker M."/>
            <person name="Rohde M."/>
            <person name="Bristow J."/>
            <person name="Eisen J.A."/>
            <person name="Markowitz V."/>
            <person name="Hugenholtz P."/>
            <person name="Kyrpides N.C."/>
            <person name="Klenk H.P."/>
            <person name="Detter J.C."/>
        </authorList>
    </citation>
    <scope>NUCLEOTIDE SEQUENCE [LARGE SCALE GENOMIC DNA]</scope>
    <source>
        <strain evidence="9">ATCC 13125 / DSM 2366 / CIP 104194 / JCM 7457 / NBRC 12017 / NCIMB 9290 / NRRL B-14731 / HIM 762-3</strain>
    </source>
</reference>
<evidence type="ECO:0000259" key="7">
    <source>
        <dbReference type="Pfam" id="PF25967"/>
    </source>
</evidence>
<feature type="domain" description="Multidrug resistance protein MdtA-like barrel-sandwich hybrid" evidence="5">
    <location>
        <begin position="68"/>
        <end position="209"/>
    </location>
</feature>
<dbReference type="GO" id="GO:0030313">
    <property type="term" value="C:cell envelope"/>
    <property type="evidence" value="ECO:0007669"/>
    <property type="project" value="UniProtKB-SubCell"/>
</dbReference>
<dbReference type="Gene3D" id="2.40.420.20">
    <property type="match status" value="1"/>
</dbReference>
<proteinExistence type="inferred from homology"/>
<dbReference type="Proteomes" id="UP000000852">
    <property type="component" value="Chromosome"/>
</dbReference>
<organism evidence="8 9">
    <name type="scientific">Pedobacter heparinus (strain ATCC 13125 / DSM 2366 / CIP 104194 / JCM 7457 / NBRC 12017 / NCIMB 9290 / NRRL B-14731 / HIM 762-3)</name>
    <dbReference type="NCBI Taxonomy" id="485917"/>
    <lineage>
        <taxon>Bacteria</taxon>
        <taxon>Pseudomonadati</taxon>
        <taxon>Bacteroidota</taxon>
        <taxon>Sphingobacteriia</taxon>
        <taxon>Sphingobacteriales</taxon>
        <taxon>Sphingobacteriaceae</taxon>
        <taxon>Pedobacter</taxon>
    </lineage>
</organism>
<gene>
    <name evidence="8" type="ordered locus">Phep_1247</name>
</gene>
<evidence type="ECO:0000313" key="8">
    <source>
        <dbReference type="EMBL" id="ACU03463.1"/>
    </source>
</evidence>
<dbReference type="HOGENOM" id="CLU_018816_2_1_10"/>
<evidence type="ECO:0000256" key="1">
    <source>
        <dbReference type="ARBA" id="ARBA00004196"/>
    </source>
</evidence>
<dbReference type="Gene3D" id="1.10.287.470">
    <property type="entry name" value="Helix hairpin bin"/>
    <property type="match status" value="1"/>
</dbReference>
<dbReference type="GO" id="GO:0046677">
    <property type="term" value="P:response to antibiotic"/>
    <property type="evidence" value="ECO:0007669"/>
    <property type="project" value="TreeGrafter"/>
</dbReference>